<feature type="transmembrane region" description="Helical" evidence="8">
    <location>
        <begin position="98"/>
        <end position="115"/>
    </location>
</feature>
<feature type="transmembrane region" description="Helical" evidence="8">
    <location>
        <begin position="227"/>
        <end position="247"/>
    </location>
</feature>
<evidence type="ECO:0000256" key="5">
    <source>
        <dbReference type="ARBA" id="ARBA00022692"/>
    </source>
</evidence>
<feature type="transmembrane region" description="Helical" evidence="8">
    <location>
        <begin position="45"/>
        <end position="65"/>
    </location>
</feature>
<gene>
    <name evidence="9" type="ORF">AVDCRST_MAG73-1844</name>
</gene>
<comment type="similarity">
    <text evidence="2 8">Belongs to the 4-toluene sulfonate uptake permease (TSUP) (TC 2.A.102) family.</text>
</comment>
<dbReference type="PANTHER" id="PTHR30269">
    <property type="entry name" value="TRANSMEMBRANE PROTEIN YFCA"/>
    <property type="match status" value="1"/>
</dbReference>
<evidence type="ECO:0000313" key="9">
    <source>
        <dbReference type="EMBL" id="CAA9540474.1"/>
    </source>
</evidence>
<feature type="transmembrane region" description="Helical" evidence="8">
    <location>
        <begin position="168"/>
        <end position="188"/>
    </location>
</feature>
<dbReference type="PANTHER" id="PTHR30269:SF37">
    <property type="entry name" value="MEMBRANE TRANSPORTER PROTEIN"/>
    <property type="match status" value="1"/>
</dbReference>
<dbReference type="InterPro" id="IPR052017">
    <property type="entry name" value="TSUP"/>
</dbReference>
<protein>
    <recommendedName>
        <fullName evidence="8">Probable membrane transporter protein</fullName>
    </recommendedName>
</protein>
<dbReference type="Pfam" id="PF01925">
    <property type="entry name" value="TauE"/>
    <property type="match status" value="1"/>
</dbReference>
<evidence type="ECO:0000256" key="4">
    <source>
        <dbReference type="ARBA" id="ARBA00022475"/>
    </source>
</evidence>
<dbReference type="AlphaFoldDB" id="A0A6J4U4W6"/>
<dbReference type="GO" id="GO:0005886">
    <property type="term" value="C:plasma membrane"/>
    <property type="evidence" value="ECO:0007669"/>
    <property type="project" value="UniProtKB-SubCell"/>
</dbReference>
<dbReference type="InterPro" id="IPR002781">
    <property type="entry name" value="TM_pro_TauE-like"/>
</dbReference>
<name>A0A6J4U4W6_9BACT</name>
<comment type="subcellular location">
    <subcellularLocation>
        <location evidence="1 8">Cell membrane</location>
        <topology evidence="1 8">Multi-pass membrane protein</topology>
    </subcellularLocation>
</comment>
<dbReference type="EMBL" id="CADCWE010000115">
    <property type="protein sequence ID" value="CAA9540474.1"/>
    <property type="molecule type" value="Genomic_DNA"/>
</dbReference>
<proteinExistence type="inferred from homology"/>
<keyword evidence="4 8" id="KW-1003">Cell membrane</keyword>
<feature type="transmembrane region" description="Helical" evidence="8">
    <location>
        <begin position="6"/>
        <end position="33"/>
    </location>
</feature>
<accession>A0A6J4U4W6</accession>
<feature type="transmembrane region" description="Helical" evidence="8">
    <location>
        <begin position="127"/>
        <end position="156"/>
    </location>
</feature>
<feature type="transmembrane region" description="Helical" evidence="8">
    <location>
        <begin position="71"/>
        <end position="91"/>
    </location>
</feature>
<keyword evidence="7 8" id="KW-0472">Membrane</keyword>
<reference evidence="9" key="1">
    <citation type="submission" date="2020-02" db="EMBL/GenBank/DDBJ databases">
        <authorList>
            <person name="Meier V. D."/>
        </authorList>
    </citation>
    <scope>NUCLEOTIDE SEQUENCE</scope>
    <source>
        <strain evidence="9">AVDCRST_MAG73</strain>
    </source>
</reference>
<evidence type="ECO:0000256" key="1">
    <source>
        <dbReference type="ARBA" id="ARBA00004651"/>
    </source>
</evidence>
<keyword evidence="3" id="KW-0813">Transport</keyword>
<keyword evidence="5 8" id="KW-0812">Transmembrane</keyword>
<keyword evidence="6 8" id="KW-1133">Transmembrane helix</keyword>
<feature type="transmembrane region" description="Helical" evidence="8">
    <location>
        <begin position="194"/>
        <end position="215"/>
    </location>
</feature>
<evidence type="ECO:0000256" key="6">
    <source>
        <dbReference type="ARBA" id="ARBA00022989"/>
    </source>
</evidence>
<evidence type="ECO:0000256" key="2">
    <source>
        <dbReference type="ARBA" id="ARBA00009142"/>
    </source>
</evidence>
<evidence type="ECO:0000256" key="3">
    <source>
        <dbReference type="ARBA" id="ARBA00022448"/>
    </source>
</evidence>
<sequence>MPLDTDLWLAMAVVVAAGVISGLAGFGFGLASVPPLLLIYDPPTVVAIGSLIVVVTLWVVVWGAWGEIRVRTVAGLGPGAAVGLVVGVTLLRRLEPDAIRLLAGATVAGFSLLLLSGARVPGAGSRWAVPIAGFASGALNASVGVSGPPVVALLAARNLPPAAFRTTATAYFLLVNGATLVVLAWQHLLTRDHLVIAALLIPGALLGTALGRRLVRFVSPLAFRRITLGLLLATGLSAAAGALARLWW</sequence>
<organism evidence="9">
    <name type="scientific">uncultured Thermomicrobiales bacterium</name>
    <dbReference type="NCBI Taxonomy" id="1645740"/>
    <lineage>
        <taxon>Bacteria</taxon>
        <taxon>Pseudomonadati</taxon>
        <taxon>Thermomicrobiota</taxon>
        <taxon>Thermomicrobia</taxon>
        <taxon>Thermomicrobiales</taxon>
        <taxon>environmental samples</taxon>
    </lineage>
</organism>
<evidence type="ECO:0000256" key="7">
    <source>
        <dbReference type="ARBA" id="ARBA00023136"/>
    </source>
</evidence>
<evidence type="ECO:0000256" key="8">
    <source>
        <dbReference type="RuleBase" id="RU363041"/>
    </source>
</evidence>